<dbReference type="KEGG" id="mhu:Mhun_2408"/>
<accession>Q2FT82</accession>
<dbReference type="AlphaFoldDB" id="Q2FT82"/>
<gene>
    <name evidence="1" type="ordered locus">Mhun_2408</name>
</gene>
<sequence>MMTEGMKRSVYLILTGIAALVLCVSICSAGFAPTFELMPLSMKAPSDANPYKDEAFKSEAEKIIGKISNSSVPTGAKLSEVTDAYYRLIMENVSPDLYPNAHNIAAYLYYTSKAGETYTDYHAYLKSVSKTTDGSEYYTVADQYRQVAAEFWNKIKDLYPNMTMFTLPPAGEPMPEEKAEQQGDTLEGLDIAIPMTQKAPDPSADDQTEKFKTTTIRWFEDYVDRARLPDDDPTNDKTEKSPGHRFLTGEGLEWADSTYMDLIGMNVAEDFYTKANYIDAFFYLISQARDFYESYINDRTYVSSVSNGEENYEKSKKYYDQAEKAIGYFDDIIPNYTNSTLPDFPKFGEVEKGTFGLGELGYITPDMADYLSGGSSESST</sequence>
<evidence type="ECO:0000313" key="2">
    <source>
        <dbReference type="Proteomes" id="UP000001941"/>
    </source>
</evidence>
<dbReference type="EnsemblBacteria" id="ABD42110">
    <property type="protein sequence ID" value="ABD42110"/>
    <property type="gene ID" value="Mhun_2408"/>
</dbReference>
<protein>
    <submittedName>
        <fullName evidence="1">Uncharacterized protein</fullName>
    </submittedName>
</protein>
<dbReference type="EMBL" id="CP000254">
    <property type="protein sequence ID" value="ABD42110.1"/>
    <property type="molecule type" value="Genomic_DNA"/>
</dbReference>
<dbReference type="STRING" id="323259.Mhun_2408"/>
<dbReference type="InParanoid" id="Q2FT82"/>
<name>Q2FT82_METHJ</name>
<keyword evidence="2" id="KW-1185">Reference proteome</keyword>
<dbReference type="Proteomes" id="UP000001941">
    <property type="component" value="Chromosome"/>
</dbReference>
<reference evidence="2" key="1">
    <citation type="journal article" date="2016" name="Stand. Genomic Sci.">
        <title>Complete genome sequence of Methanospirillum hungatei type strain JF1.</title>
        <authorList>
            <person name="Gunsalus R.P."/>
            <person name="Cook L.E."/>
            <person name="Crable B."/>
            <person name="Rohlin L."/>
            <person name="McDonald E."/>
            <person name="Mouttaki H."/>
            <person name="Sieber J.R."/>
            <person name="Poweleit N."/>
            <person name="Zhou H."/>
            <person name="Lapidus A.L."/>
            <person name="Daligault H.E."/>
            <person name="Land M."/>
            <person name="Gilna P."/>
            <person name="Ivanova N."/>
            <person name="Kyrpides N."/>
            <person name="Culley D.E."/>
            <person name="McInerney M.J."/>
        </authorList>
    </citation>
    <scope>NUCLEOTIDE SEQUENCE [LARGE SCALE GENOMIC DNA]</scope>
    <source>
        <strain evidence="2">ATCC 27890 / DSM 864 / NBRC 100397 / JF-1</strain>
    </source>
</reference>
<proteinExistence type="predicted"/>
<evidence type="ECO:0000313" key="1">
    <source>
        <dbReference type="EMBL" id="ABD42110.1"/>
    </source>
</evidence>
<dbReference type="HOGENOM" id="CLU_726864_0_0_2"/>
<organism evidence="1 2">
    <name type="scientific">Methanospirillum hungatei JF-1 (strain ATCC 27890 / DSM 864 / NBRC 100397 / JF-1)</name>
    <dbReference type="NCBI Taxonomy" id="323259"/>
    <lineage>
        <taxon>Archaea</taxon>
        <taxon>Methanobacteriati</taxon>
        <taxon>Methanobacteriota</taxon>
        <taxon>Stenosarchaea group</taxon>
        <taxon>Methanomicrobia</taxon>
        <taxon>Methanomicrobiales</taxon>
        <taxon>Methanospirillaceae</taxon>
        <taxon>Methanospirillum</taxon>
    </lineage>
</organism>